<gene>
    <name evidence="2" type="ORF">SAMN04487944_10352</name>
</gene>
<sequence>MRAYLKGIIKFCLFVIGLCIALTGLLFLIVCIRDMGDPSASSFGPVGDIIFLCIIGLAPLIGGVIMCRWALRIGRNRITPDPLENNILKLAEQRNGSLTAVELAMDTELSLGEAKAKLDKWANEGYVTIKISDSGALIYQFNGIISNEERKMAKGVSEFE</sequence>
<feature type="transmembrane region" description="Helical" evidence="1">
    <location>
        <begin position="49"/>
        <end position="71"/>
    </location>
</feature>
<keyword evidence="1" id="KW-0472">Membrane</keyword>
<evidence type="ECO:0000256" key="1">
    <source>
        <dbReference type="SAM" id="Phobius"/>
    </source>
</evidence>
<keyword evidence="1" id="KW-0812">Transmembrane</keyword>
<keyword evidence="1" id="KW-1133">Transmembrane helix</keyword>
<evidence type="ECO:0000313" key="2">
    <source>
        <dbReference type="EMBL" id="SER33142.1"/>
    </source>
</evidence>
<dbReference type="STRING" id="531814.SAMN04487944_10352"/>
<dbReference type="Proteomes" id="UP000199687">
    <property type="component" value="Unassembled WGS sequence"/>
</dbReference>
<name>A0A1H9NB38_9BACI</name>
<evidence type="ECO:0000313" key="3">
    <source>
        <dbReference type="Proteomes" id="UP000199687"/>
    </source>
</evidence>
<accession>A0A1H9NB38</accession>
<dbReference type="RefSeq" id="WP_089739510.1">
    <property type="nucleotide sequence ID" value="NZ_FOGL01000003.1"/>
</dbReference>
<dbReference type="AlphaFoldDB" id="A0A1H9NB38"/>
<protein>
    <submittedName>
        <fullName evidence="2">Uncharacterized protein</fullName>
    </submittedName>
</protein>
<dbReference type="EMBL" id="FOGL01000003">
    <property type="protein sequence ID" value="SER33142.1"/>
    <property type="molecule type" value="Genomic_DNA"/>
</dbReference>
<reference evidence="2 3" key="1">
    <citation type="submission" date="2016-10" db="EMBL/GenBank/DDBJ databases">
        <authorList>
            <person name="de Groot N.N."/>
        </authorList>
    </citation>
    <scope>NUCLEOTIDE SEQUENCE [LARGE SCALE GENOMIC DNA]</scope>
    <source>
        <strain evidence="2 3">CGMCC 1.7727</strain>
    </source>
</reference>
<proteinExistence type="predicted"/>
<keyword evidence="3" id="KW-1185">Reference proteome</keyword>
<feature type="transmembrane region" description="Helical" evidence="1">
    <location>
        <begin position="7"/>
        <end position="29"/>
    </location>
</feature>
<organism evidence="2 3">
    <name type="scientific">Gracilibacillus ureilyticus</name>
    <dbReference type="NCBI Taxonomy" id="531814"/>
    <lineage>
        <taxon>Bacteria</taxon>
        <taxon>Bacillati</taxon>
        <taxon>Bacillota</taxon>
        <taxon>Bacilli</taxon>
        <taxon>Bacillales</taxon>
        <taxon>Bacillaceae</taxon>
        <taxon>Gracilibacillus</taxon>
    </lineage>
</organism>